<dbReference type="EMBL" id="JAEUBF010001278">
    <property type="protein sequence ID" value="KAH3671425.1"/>
    <property type="molecule type" value="Genomic_DNA"/>
</dbReference>
<protein>
    <recommendedName>
        <fullName evidence="4">Proteasome assembly chaperone 1</fullName>
    </recommendedName>
</protein>
<dbReference type="AlphaFoldDB" id="A0A9P8PH40"/>
<dbReference type="GO" id="GO:0043248">
    <property type="term" value="P:proteasome assembly"/>
    <property type="evidence" value="ECO:0007669"/>
    <property type="project" value="InterPro"/>
</dbReference>
<dbReference type="Gene3D" id="3.40.50.12120">
    <property type="entry name" value="POC1 chaperone"/>
    <property type="match status" value="1"/>
</dbReference>
<reference evidence="2" key="2">
    <citation type="submission" date="2021-01" db="EMBL/GenBank/DDBJ databases">
        <authorList>
            <person name="Schikora-Tamarit M.A."/>
        </authorList>
    </citation>
    <scope>NUCLEOTIDE SEQUENCE</scope>
    <source>
        <strain evidence="2">CBS6341</strain>
    </source>
</reference>
<dbReference type="Pfam" id="PF10450">
    <property type="entry name" value="POC1"/>
    <property type="match status" value="1"/>
</dbReference>
<sequence>MVFKPWTETKTPRHLIDDQDEEQQEDEEYKLGSIPQISIKLNDQLNGKLFIIPENLRFFFDGIKFQNEVLSKKIVGQITIKYPESVVSNQQSLLKDEEYSIEEQLYYNKHNEINKDQSIDIINFELIENNISFIIVPNFTQGNLINYNLISLELSNFLKTFEQNNNIEILTITPSQLPFNEKINILSNNEKFNTDFKRLEPPFYITGISSSLLTQFSDRKSLDITCFILQSEGISGFEKINDESIYEMAKFLSKYLKFKGYEKNIKKLIGKNINSFALYL</sequence>
<dbReference type="OrthoDB" id="3980818at2759"/>
<evidence type="ECO:0008006" key="4">
    <source>
        <dbReference type="Google" id="ProtNLM"/>
    </source>
</evidence>
<comment type="caution">
    <text evidence="2">The sequence shown here is derived from an EMBL/GenBank/DDBJ whole genome shotgun (WGS) entry which is preliminary data.</text>
</comment>
<feature type="region of interest" description="Disordered" evidence="1">
    <location>
        <begin position="1"/>
        <end position="23"/>
    </location>
</feature>
<dbReference type="Proteomes" id="UP000769528">
    <property type="component" value="Unassembled WGS sequence"/>
</dbReference>
<evidence type="ECO:0000313" key="3">
    <source>
        <dbReference type="Proteomes" id="UP000769528"/>
    </source>
</evidence>
<organism evidence="2 3">
    <name type="scientific">Wickerhamomyces mucosus</name>
    <dbReference type="NCBI Taxonomy" id="1378264"/>
    <lineage>
        <taxon>Eukaryota</taxon>
        <taxon>Fungi</taxon>
        <taxon>Dikarya</taxon>
        <taxon>Ascomycota</taxon>
        <taxon>Saccharomycotina</taxon>
        <taxon>Saccharomycetes</taxon>
        <taxon>Phaffomycetales</taxon>
        <taxon>Wickerhamomycetaceae</taxon>
        <taxon>Wickerhamomyces</taxon>
    </lineage>
</organism>
<evidence type="ECO:0000256" key="1">
    <source>
        <dbReference type="SAM" id="MobiDB-lite"/>
    </source>
</evidence>
<dbReference type="InterPro" id="IPR038605">
    <property type="entry name" value="Pba1_sf"/>
</dbReference>
<evidence type="ECO:0000313" key="2">
    <source>
        <dbReference type="EMBL" id="KAH3671425.1"/>
    </source>
</evidence>
<proteinExistence type="predicted"/>
<dbReference type="InterPro" id="IPR018855">
    <property type="entry name" value="Psome_chaperone_1_fun"/>
</dbReference>
<accession>A0A9P8PH40</accession>
<gene>
    <name evidence="2" type="ORF">WICMUC_004605</name>
</gene>
<name>A0A9P8PH40_9ASCO</name>
<keyword evidence="3" id="KW-1185">Reference proteome</keyword>
<reference evidence="2" key="1">
    <citation type="journal article" date="2021" name="Open Biol.">
        <title>Shared evolutionary footprints suggest mitochondrial oxidative damage underlies multiple complex I losses in fungi.</title>
        <authorList>
            <person name="Schikora-Tamarit M.A."/>
            <person name="Marcet-Houben M."/>
            <person name="Nosek J."/>
            <person name="Gabaldon T."/>
        </authorList>
    </citation>
    <scope>NUCLEOTIDE SEQUENCE</scope>
    <source>
        <strain evidence="2">CBS6341</strain>
    </source>
</reference>